<sequence length="62" mass="6950">MHAPPRHEHSQELTRGGRSSPAPGSNRRLVATRRHTHSPLHFFTFCHFSGASDTMQTPTNKS</sequence>
<comment type="caution">
    <text evidence="2">The sequence shown here is derived from an EMBL/GenBank/DDBJ whole genome shotgun (WGS) entry which is preliminary data.</text>
</comment>
<keyword evidence="3" id="KW-1185">Reference proteome</keyword>
<feature type="region of interest" description="Disordered" evidence="1">
    <location>
        <begin position="1"/>
        <end position="34"/>
    </location>
</feature>
<reference evidence="2 3" key="1">
    <citation type="submission" date="2019-05" db="EMBL/GenBank/DDBJ databases">
        <title>Another draft genome of Portunus trituberculatus and its Hox gene families provides insights of decapod evolution.</title>
        <authorList>
            <person name="Jeong J.-H."/>
            <person name="Song I."/>
            <person name="Kim S."/>
            <person name="Choi T."/>
            <person name="Kim D."/>
            <person name="Ryu S."/>
            <person name="Kim W."/>
        </authorList>
    </citation>
    <scope>NUCLEOTIDE SEQUENCE [LARGE SCALE GENOMIC DNA]</scope>
    <source>
        <tissue evidence="2">Muscle</tissue>
    </source>
</reference>
<gene>
    <name evidence="2" type="ORF">E2C01_092516</name>
</gene>
<feature type="compositionally biased region" description="Basic and acidic residues" evidence="1">
    <location>
        <begin position="1"/>
        <end position="12"/>
    </location>
</feature>
<evidence type="ECO:0000313" key="2">
    <source>
        <dbReference type="EMBL" id="MPC97215.1"/>
    </source>
</evidence>
<accession>A0A5B7JRL1</accession>
<evidence type="ECO:0000313" key="3">
    <source>
        <dbReference type="Proteomes" id="UP000324222"/>
    </source>
</evidence>
<dbReference type="AlphaFoldDB" id="A0A5B7JRL1"/>
<evidence type="ECO:0000256" key="1">
    <source>
        <dbReference type="SAM" id="MobiDB-lite"/>
    </source>
</evidence>
<proteinExistence type="predicted"/>
<organism evidence="2 3">
    <name type="scientific">Portunus trituberculatus</name>
    <name type="common">Swimming crab</name>
    <name type="synonym">Neptunus trituberculatus</name>
    <dbReference type="NCBI Taxonomy" id="210409"/>
    <lineage>
        <taxon>Eukaryota</taxon>
        <taxon>Metazoa</taxon>
        <taxon>Ecdysozoa</taxon>
        <taxon>Arthropoda</taxon>
        <taxon>Crustacea</taxon>
        <taxon>Multicrustacea</taxon>
        <taxon>Malacostraca</taxon>
        <taxon>Eumalacostraca</taxon>
        <taxon>Eucarida</taxon>
        <taxon>Decapoda</taxon>
        <taxon>Pleocyemata</taxon>
        <taxon>Brachyura</taxon>
        <taxon>Eubrachyura</taxon>
        <taxon>Portunoidea</taxon>
        <taxon>Portunidae</taxon>
        <taxon>Portuninae</taxon>
        <taxon>Portunus</taxon>
    </lineage>
</organism>
<protein>
    <submittedName>
        <fullName evidence="2">Uncharacterized protein</fullName>
    </submittedName>
</protein>
<dbReference type="Proteomes" id="UP000324222">
    <property type="component" value="Unassembled WGS sequence"/>
</dbReference>
<name>A0A5B7JRL1_PORTR</name>
<dbReference type="EMBL" id="VSRR010109016">
    <property type="protein sequence ID" value="MPC97215.1"/>
    <property type="molecule type" value="Genomic_DNA"/>
</dbReference>